<organism evidence="2">
    <name type="scientific">marine metagenome</name>
    <dbReference type="NCBI Taxonomy" id="408172"/>
    <lineage>
        <taxon>unclassified sequences</taxon>
        <taxon>metagenomes</taxon>
        <taxon>ecological metagenomes</taxon>
    </lineage>
</organism>
<protein>
    <recommendedName>
        <fullName evidence="1">Sulfatase-modifying factor enzyme-like domain-containing protein</fullName>
    </recommendedName>
</protein>
<dbReference type="Pfam" id="PF03781">
    <property type="entry name" value="FGE-sulfatase"/>
    <property type="match status" value="1"/>
</dbReference>
<reference evidence="2" key="1">
    <citation type="submission" date="2018-05" db="EMBL/GenBank/DDBJ databases">
        <authorList>
            <person name="Lanie J.A."/>
            <person name="Ng W.-L."/>
            <person name="Kazmierczak K.M."/>
            <person name="Andrzejewski T.M."/>
            <person name="Davidsen T.M."/>
            <person name="Wayne K.J."/>
            <person name="Tettelin H."/>
            <person name="Glass J.I."/>
            <person name="Rusch D."/>
            <person name="Podicherti R."/>
            <person name="Tsui H.-C.T."/>
            <person name="Winkler M.E."/>
        </authorList>
    </citation>
    <scope>NUCLEOTIDE SEQUENCE</scope>
</reference>
<dbReference type="InterPro" id="IPR051043">
    <property type="entry name" value="Sulfatase_Mod_Factor_Kinase"/>
</dbReference>
<dbReference type="Gene3D" id="3.90.1580.10">
    <property type="entry name" value="paralog of FGE (formylglycine-generating enzyme)"/>
    <property type="match status" value="1"/>
</dbReference>
<evidence type="ECO:0000313" key="2">
    <source>
        <dbReference type="EMBL" id="SVC23499.1"/>
    </source>
</evidence>
<dbReference type="InterPro" id="IPR016187">
    <property type="entry name" value="CTDL_fold"/>
</dbReference>
<feature type="domain" description="Sulfatase-modifying factor enzyme-like" evidence="1">
    <location>
        <begin position="117"/>
        <end position="307"/>
    </location>
</feature>
<dbReference type="GO" id="GO:0120147">
    <property type="term" value="F:formylglycine-generating oxidase activity"/>
    <property type="evidence" value="ECO:0007669"/>
    <property type="project" value="TreeGrafter"/>
</dbReference>
<dbReference type="EMBL" id="UINC01080504">
    <property type="protein sequence ID" value="SVC23499.1"/>
    <property type="molecule type" value="Genomic_DNA"/>
</dbReference>
<name>A0A382KH16_9ZZZZ</name>
<dbReference type="InterPro" id="IPR005532">
    <property type="entry name" value="SUMF_dom"/>
</dbReference>
<accession>A0A382KH16</accession>
<sequence length="320" mass="36616">TSLNTEKIIYEESTLGSTFLKLIDTLNEAELDEPISYKIKWCGEVFCDSLEFTAKTLPFRYMTLIPGSEQFSLGPEYGNNNDGKQAVVKVDSFYAGIYEVRKAMYESAGSELFILDRDLPVSNISWNEAVEYCNKHTEEHEHFGAEFRAYGSQKEVNLQAVGFRLPTEIEWEYMASYGEDVNMKREFPWGNNISGHYANYYGSGDQYEPGPTPVGYYDGLVNTLRDGESFFGLQDLAGNVMEWCHDWYSDSAYENHDYTTNPEGPSNRQARVVRGGGWQSDAIECNNRMRKEFLPTVSHETIGFRTVITAEPFLKMWRSQ</sequence>
<gene>
    <name evidence="2" type="ORF">METZ01_LOCUS276353</name>
</gene>
<feature type="non-terminal residue" evidence="2">
    <location>
        <position position="1"/>
    </location>
</feature>
<proteinExistence type="predicted"/>
<dbReference type="SUPFAM" id="SSF56436">
    <property type="entry name" value="C-type lectin-like"/>
    <property type="match status" value="1"/>
</dbReference>
<dbReference type="PANTHER" id="PTHR23150:SF19">
    <property type="entry name" value="FORMYLGLYCINE-GENERATING ENZYME"/>
    <property type="match status" value="1"/>
</dbReference>
<dbReference type="InterPro" id="IPR042095">
    <property type="entry name" value="SUMF_sf"/>
</dbReference>
<dbReference type="AlphaFoldDB" id="A0A382KH16"/>
<evidence type="ECO:0000259" key="1">
    <source>
        <dbReference type="Pfam" id="PF03781"/>
    </source>
</evidence>
<dbReference type="PANTHER" id="PTHR23150">
    <property type="entry name" value="SULFATASE MODIFYING FACTOR 1, 2"/>
    <property type="match status" value="1"/>
</dbReference>